<evidence type="ECO:0000256" key="1">
    <source>
        <dbReference type="ARBA" id="ARBA00022737"/>
    </source>
</evidence>
<dbReference type="PROSITE" id="PS50302">
    <property type="entry name" value="PUM"/>
    <property type="match status" value="2"/>
</dbReference>
<evidence type="ECO:0000259" key="5">
    <source>
        <dbReference type="PROSITE" id="PS50303"/>
    </source>
</evidence>
<dbReference type="Proteomes" id="UP001634393">
    <property type="component" value="Unassembled WGS sequence"/>
</dbReference>
<dbReference type="Pfam" id="PF00806">
    <property type="entry name" value="PUF"/>
    <property type="match status" value="6"/>
</dbReference>
<comment type="caution">
    <text evidence="6">The sequence shown here is derived from an EMBL/GenBank/DDBJ whole genome shotgun (WGS) entry which is preliminary data.</text>
</comment>
<dbReference type="InterPro" id="IPR016024">
    <property type="entry name" value="ARM-type_fold"/>
</dbReference>
<keyword evidence="7" id="KW-1185">Reference proteome</keyword>
<reference evidence="6 7" key="1">
    <citation type="submission" date="2024-12" db="EMBL/GenBank/DDBJ databases">
        <title>The unique morphological basis and parallel evolutionary history of personate flowers in Penstemon.</title>
        <authorList>
            <person name="Depatie T.H."/>
            <person name="Wessinger C.A."/>
        </authorList>
    </citation>
    <scope>NUCLEOTIDE SEQUENCE [LARGE SCALE GENOMIC DNA]</scope>
    <source>
        <strain evidence="6">WTNN_2</strain>
        <tissue evidence="6">Leaf</tissue>
    </source>
</reference>
<dbReference type="GO" id="GO:0006417">
    <property type="term" value="P:regulation of translation"/>
    <property type="evidence" value="ECO:0007669"/>
    <property type="project" value="UniProtKB-KW"/>
</dbReference>
<dbReference type="SMART" id="SM00025">
    <property type="entry name" value="Pumilio"/>
    <property type="match status" value="5"/>
</dbReference>
<dbReference type="EMBL" id="JBJXBP010000007">
    <property type="protein sequence ID" value="KAL3820817.1"/>
    <property type="molecule type" value="Genomic_DNA"/>
</dbReference>
<feature type="repeat" description="Pumilio" evidence="4">
    <location>
        <begin position="251"/>
        <end position="289"/>
    </location>
</feature>
<gene>
    <name evidence="6" type="ORF">ACJIZ3_006722</name>
</gene>
<accession>A0ABD3S8K6</accession>
<evidence type="ECO:0000256" key="3">
    <source>
        <dbReference type="ARBA" id="ARBA00022884"/>
    </source>
</evidence>
<keyword evidence="1" id="KW-0677">Repeat</keyword>
<name>A0ABD3S8K6_9LAMI</name>
<dbReference type="InterPro" id="IPR001313">
    <property type="entry name" value="Pumilio_RNA-bd_rpt"/>
</dbReference>
<keyword evidence="3" id="KW-0694">RNA-binding</keyword>
<dbReference type="GO" id="GO:0003723">
    <property type="term" value="F:RNA binding"/>
    <property type="evidence" value="ECO:0007669"/>
    <property type="project" value="UniProtKB-KW"/>
</dbReference>
<evidence type="ECO:0000313" key="6">
    <source>
        <dbReference type="EMBL" id="KAL3820817.1"/>
    </source>
</evidence>
<evidence type="ECO:0000256" key="4">
    <source>
        <dbReference type="PROSITE-ProRule" id="PRU00317"/>
    </source>
</evidence>
<evidence type="ECO:0000256" key="2">
    <source>
        <dbReference type="ARBA" id="ARBA00022845"/>
    </source>
</evidence>
<dbReference type="PANTHER" id="PTHR12537">
    <property type="entry name" value="RNA BINDING PROTEIN PUMILIO-RELATED"/>
    <property type="match status" value="1"/>
</dbReference>
<feature type="repeat" description="Pumilio" evidence="4">
    <location>
        <begin position="180"/>
        <end position="215"/>
    </location>
</feature>
<keyword evidence="2" id="KW-0810">Translation regulation</keyword>
<sequence>MINTLNQWLDTLDNHRSNETNNNNRTEELLSAFSGSILLLMVDERMESLFQKLIEGCNYQQLNSIVGEVFSQSELLIRIAFCRQGSISIVKLIKRIKKTEHAFALTRILSTKFYAMVTHQTARIVIQQCFNLLGNRPNEVLYESTIYFFGCMATHEVGCISLNECIDTISGIQRLRLLFYIANIADYLSNDPYGNYVVQHVLDLKDDYINSRIYLCLKGQFIPLAQKKGGSHVVEKCLKSSILGLCSVVLEILSDPSLPFLLARDQFGNYVIQRALEECKERGFMVIYVYLVKALEPYYEELSYSVGGRHVINLLKDEFTLQRQSSINGQMRNV</sequence>
<dbReference type="InterPro" id="IPR033133">
    <property type="entry name" value="PUM-HD"/>
</dbReference>
<dbReference type="PANTHER" id="PTHR12537:SF137">
    <property type="entry name" value="PUMILIO HOMOLOG 16-RELATED"/>
    <property type="match status" value="1"/>
</dbReference>
<dbReference type="Gene3D" id="1.25.10.10">
    <property type="entry name" value="Leucine-rich Repeat Variant"/>
    <property type="match status" value="1"/>
</dbReference>
<organism evidence="6 7">
    <name type="scientific">Penstemon smallii</name>
    <dbReference type="NCBI Taxonomy" id="265156"/>
    <lineage>
        <taxon>Eukaryota</taxon>
        <taxon>Viridiplantae</taxon>
        <taxon>Streptophyta</taxon>
        <taxon>Embryophyta</taxon>
        <taxon>Tracheophyta</taxon>
        <taxon>Spermatophyta</taxon>
        <taxon>Magnoliopsida</taxon>
        <taxon>eudicotyledons</taxon>
        <taxon>Gunneridae</taxon>
        <taxon>Pentapetalae</taxon>
        <taxon>asterids</taxon>
        <taxon>lamiids</taxon>
        <taxon>Lamiales</taxon>
        <taxon>Plantaginaceae</taxon>
        <taxon>Cheloneae</taxon>
        <taxon>Penstemon</taxon>
    </lineage>
</organism>
<dbReference type="SUPFAM" id="SSF48371">
    <property type="entry name" value="ARM repeat"/>
    <property type="match status" value="1"/>
</dbReference>
<feature type="domain" description="PUM-HD" evidence="5">
    <location>
        <begin position="1"/>
        <end position="319"/>
    </location>
</feature>
<dbReference type="AlphaFoldDB" id="A0ABD3S8K6"/>
<evidence type="ECO:0000313" key="7">
    <source>
        <dbReference type="Proteomes" id="UP001634393"/>
    </source>
</evidence>
<proteinExistence type="predicted"/>
<dbReference type="PROSITE" id="PS50303">
    <property type="entry name" value="PUM_HD"/>
    <property type="match status" value="1"/>
</dbReference>
<protein>
    <recommendedName>
        <fullName evidence="5">PUM-HD domain-containing protein</fullName>
    </recommendedName>
</protein>
<dbReference type="InterPro" id="IPR011989">
    <property type="entry name" value="ARM-like"/>
</dbReference>